<dbReference type="Proteomes" id="UP000191024">
    <property type="component" value="Chromosome G"/>
</dbReference>
<dbReference type="PROSITE" id="PS00107">
    <property type="entry name" value="PROTEIN_KINASE_ATP"/>
    <property type="match status" value="1"/>
</dbReference>
<feature type="region of interest" description="Disordered" evidence="4">
    <location>
        <begin position="573"/>
        <end position="717"/>
    </location>
</feature>
<name>A0A1G4K824_9SACH</name>
<dbReference type="PROSITE" id="PS00108">
    <property type="entry name" value="PROTEIN_KINASE_ST"/>
    <property type="match status" value="1"/>
</dbReference>
<feature type="compositionally biased region" description="Polar residues" evidence="4">
    <location>
        <begin position="83"/>
        <end position="96"/>
    </location>
</feature>
<dbReference type="GO" id="GO:0005634">
    <property type="term" value="C:nucleus"/>
    <property type="evidence" value="ECO:0007669"/>
    <property type="project" value="TreeGrafter"/>
</dbReference>
<dbReference type="GO" id="GO:0005524">
    <property type="term" value="F:ATP binding"/>
    <property type="evidence" value="ECO:0007669"/>
    <property type="project" value="UniProtKB-UniRule"/>
</dbReference>
<sequence>MIVDSVSSKGTRETTPTLPQWQAANDVSPPGSGRSLREQSFSRKPISSKPPKSHDPQRSSSVKSLNPLRKIFRRSQSHHEPNARNNYRSESPGSNSSREKKIRARGSSFLHKSPHVAAPPPELIQSKSSSALNNVVSHNVNPFIIPKGQGFDQPFSPLGTGVAVAAPRQSFHYSPNPLSRKTSSNESNMVYNPYGTLSKSSSAGSHHDLAFYLQDGKNELPLLPTPLEDPNNYLPDGLKQTSVQLADNFCYPERNSGDDIALGSGGSSEVRTVRSAFHKKDIFALKKFKLLHNEEPQHFYKRCSKEFVLAKTLSHNVHIANTFYLVKVSTTTFMTRGWAFVMEYCSGGDLYSLISRPDWKKKPLKTKFSLWKQVAEGVRFMHSQGIVHRDIKPENVLMTEDGIAKLTDFGISDWSHEDPQDLSSPIRLFDWYVGSPPYSPPEVMVMNDDNATKQEQKPYDAQKMDCWALGMLMFVLVYQSTPFFEAYKSDSKFRNYVLSYNNFIEHINPQFRKPKTYRGGPGSEFQYGREFQDTEASRIAWRLADPDTATRYTMQDLVNDPWWQTIEIPSENEKVTLPKAPELRRTSYDSDNSTSSEKNEATHSSNPFLKKQLKNKSKSMLSIAEDSFQPLTSSGSDKLPTLNEEKTREDGSGAPKDEAHDCVSNGSLESLRGRLRDELTLDEDKKLDQGQKNDEFSDAVENQTQDTTREQRPESAA</sequence>
<feature type="compositionally biased region" description="Polar residues" evidence="4">
    <location>
        <begin position="1"/>
        <end position="25"/>
    </location>
</feature>
<evidence type="ECO:0000313" key="7">
    <source>
        <dbReference type="Proteomes" id="UP000191024"/>
    </source>
</evidence>
<evidence type="ECO:0000313" key="6">
    <source>
        <dbReference type="EMBL" id="SCV00167.1"/>
    </source>
</evidence>
<dbReference type="GO" id="GO:0004674">
    <property type="term" value="F:protein serine/threonine kinase activity"/>
    <property type="evidence" value="ECO:0007669"/>
    <property type="project" value="TreeGrafter"/>
</dbReference>
<dbReference type="Pfam" id="PF00069">
    <property type="entry name" value="Pkinase"/>
    <property type="match status" value="1"/>
</dbReference>
<dbReference type="OrthoDB" id="4062651at2759"/>
<dbReference type="EMBL" id="LT598469">
    <property type="protein sequence ID" value="SCV00167.1"/>
    <property type="molecule type" value="Genomic_DNA"/>
</dbReference>
<feature type="compositionally biased region" description="Basic and acidic residues" evidence="4">
    <location>
        <begin position="643"/>
        <end position="661"/>
    </location>
</feature>
<dbReference type="SMART" id="SM00220">
    <property type="entry name" value="S_TKc"/>
    <property type="match status" value="1"/>
</dbReference>
<dbReference type="SUPFAM" id="SSF56112">
    <property type="entry name" value="Protein kinase-like (PK-like)"/>
    <property type="match status" value="1"/>
</dbReference>
<evidence type="ECO:0000256" key="2">
    <source>
        <dbReference type="ARBA" id="ARBA00022840"/>
    </source>
</evidence>
<reference evidence="6 7" key="1">
    <citation type="submission" date="2016-03" db="EMBL/GenBank/DDBJ databases">
        <authorList>
            <person name="Devillers H."/>
        </authorList>
    </citation>
    <scope>NUCLEOTIDE SEQUENCE [LARGE SCALE GENOMIC DNA]</scope>
    <source>
        <strain evidence="6">CBS 11717</strain>
    </source>
</reference>
<dbReference type="Gene3D" id="1.10.510.10">
    <property type="entry name" value="Transferase(Phosphotransferase) domain 1"/>
    <property type="match status" value="1"/>
</dbReference>
<dbReference type="STRING" id="1230905.A0A1G4K824"/>
<dbReference type="InterPro" id="IPR000719">
    <property type="entry name" value="Prot_kinase_dom"/>
</dbReference>
<dbReference type="PANTHER" id="PTHR44167:SF30">
    <property type="entry name" value="PHOSPHORYLASE KINASE"/>
    <property type="match status" value="1"/>
</dbReference>
<feature type="compositionally biased region" description="Basic and acidic residues" evidence="4">
    <location>
        <begin position="573"/>
        <end position="588"/>
    </location>
</feature>
<evidence type="ECO:0000256" key="1">
    <source>
        <dbReference type="ARBA" id="ARBA00022741"/>
    </source>
</evidence>
<keyword evidence="7" id="KW-1185">Reference proteome</keyword>
<keyword evidence="1 3" id="KW-0547">Nucleotide-binding</keyword>
<dbReference type="InterPro" id="IPR017441">
    <property type="entry name" value="Protein_kinase_ATP_BS"/>
</dbReference>
<feature type="compositionally biased region" description="Polar residues" evidence="4">
    <location>
        <begin position="589"/>
        <end position="607"/>
    </location>
</feature>
<evidence type="ECO:0000256" key="4">
    <source>
        <dbReference type="SAM" id="MobiDB-lite"/>
    </source>
</evidence>
<feature type="compositionally biased region" description="Basic and acidic residues" evidence="4">
    <location>
        <begin position="707"/>
        <end position="717"/>
    </location>
</feature>
<feature type="domain" description="Protein kinase" evidence="5">
    <location>
        <begin position="256"/>
        <end position="563"/>
    </location>
</feature>
<feature type="region of interest" description="Disordered" evidence="4">
    <location>
        <begin position="1"/>
        <end position="104"/>
    </location>
</feature>
<dbReference type="InterPro" id="IPR008271">
    <property type="entry name" value="Ser/Thr_kinase_AS"/>
</dbReference>
<evidence type="ECO:0000259" key="5">
    <source>
        <dbReference type="PROSITE" id="PS50011"/>
    </source>
</evidence>
<feature type="compositionally biased region" description="Basic and acidic residues" evidence="4">
    <location>
        <begin position="671"/>
        <end position="695"/>
    </location>
</feature>
<feature type="binding site" evidence="3">
    <location>
        <position position="286"/>
    </location>
    <ligand>
        <name>ATP</name>
        <dbReference type="ChEBI" id="CHEBI:30616"/>
    </ligand>
</feature>
<dbReference type="PROSITE" id="PS50011">
    <property type="entry name" value="PROTEIN_KINASE_DOM"/>
    <property type="match status" value="1"/>
</dbReference>
<dbReference type="GO" id="GO:0044773">
    <property type="term" value="P:mitotic DNA damage checkpoint signaling"/>
    <property type="evidence" value="ECO:0007669"/>
    <property type="project" value="TreeGrafter"/>
</dbReference>
<dbReference type="AlphaFoldDB" id="A0A1G4K824"/>
<evidence type="ECO:0000256" key="3">
    <source>
        <dbReference type="PROSITE-ProRule" id="PRU10141"/>
    </source>
</evidence>
<proteinExistence type="predicted"/>
<gene>
    <name evidence="6" type="ORF">LAMI_0G03312G</name>
</gene>
<protein>
    <submittedName>
        <fullName evidence="6">LAMI_0G03312g1_1</fullName>
    </submittedName>
</protein>
<keyword evidence="2 3" id="KW-0067">ATP-binding</keyword>
<dbReference type="PANTHER" id="PTHR44167">
    <property type="entry name" value="OVARIAN-SPECIFIC SERINE/THREONINE-PROTEIN KINASE LOK-RELATED"/>
    <property type="match status" value="1"/>
</dbReference>
<accession>A0A1G4K824</accession>
<dbReference type="InterPro" id="IPR011009">
    <property type="entry name" value="Kinase-like_dom_sf"/>
</dbReference>
<organism evidence="6 7">
    <name type="scientific">Lachancea mirantina</name>
    <dbReference type="NCBI Taxonomy" id="1230905"/>
    <lineage>
        <taxon>Eukaryota</taxon>
        <taxon>Fungi</taxon>
        <taxon>Dikarya</taxon>
        <taxon>Ascomycota</taxon>
        <taxon>Saccharomycotina</taxon>
        <taxon>Saccharomycetes</taxon>
        <taxon>Saccharomycetales</taxon>
        <taxon>Saccharomycetaceae</taxon>
        <taxon>Lachancea</taxon>
    </lineage>
</organism>